<protein>
    <submittedName>
        <fullName evidence="2">Uncharacterized protein</fullName>
    </submittedName>
</protein>
<accession>A0A6N9VAU4</accession>
<evidence type="ECO:0000313" key="2">
    <source>
        <dbReference type="EMBL" id="NEB69974.1"/>
    </source>
</evidence>
<sequence length="259" mass="28321">MDTGDVIATTSAAVALLAAGFSWRQTKHAKGQVTTAQEQVVIAQQQLEHAEKAHREQNEPYVVVDIQPSDPASGVLVVVVENIGTTIARNVRITADPPLESGWGADLTAMLQRALSHTFPMLPPGRRLEFLFDEQERFQNADLPTGYTFTVRCEGPYGPMEDLEYIVDFGTWAESLVGQRPLKKVEDKLGKIQDSLGSLADAYRKSHAPAIREEGERIVRAHRERMARRAQQSGNTPPEDPGADAPEPDGTAPTDPSAD</sequence>
<evidence type="ECO:0000256" key="1">
    <source>
        <dbReference type="SAM" id="MobiDB-lite"/>
    </source>
</evidence>
<reference evidence="2 3" key="1">
    <citation type="submission" date="2020-01" db="EMBL/GenBank/DDBJ databases">
        <title>Insect and environment-associated Actinomycetes.</title>
        <authorList>
            <person name="Currrie C."/>
            <person name="Chevrette M."/>
            <person name="Carlson C."/>
            <person name="Stubbendieck R."/>
            <person name="Wendt-Pienkowski E."/>
        </authorList>
    </citation>
    <scope>NUCLEOTIDE SEQUENCE [LARGE SCALE GENOMIC DNA]</scope>
    <source>
        <strain evidence="2 3">SID14438</strain>
    </source>
</reference>
<dbReference type="EMBL" id="JAAGME010000991">
    <property type="protein sequence ID" value="NEB69974.1"/>
    <property type="molecule type" value="Genomic_DNA"/>
</dbReference>
<feature type="compositionally biased region" description="Low complexity" evidence="1">
    <location>
        <begin position="243"/>
        <end position="259"/>
    </location>
</feature>
<dbReference type="Proteomes" id="UP000471648">
    <property type="component" value="Unassembled WGS sequence"/>
</dbReference>
<gene>
    <name evidence="2" type="ORF">G3I39_23395</name>
</gene>
<dbReference type="AlphaFoldDB" id="A0A6N9VAU4"/>
<proteinExistence type="predicted"/>
<dbReference type="RefSeq" id="WP_164358024.1">
    <property type="nucleotide sequence ID" value="NZ_JAAGME010000991.1"/>
</dbReference>
<evidence type="ECO:0000313" key="3">
    <source>
        <dbReference type="Proteomes" id="UP000471648"/>
    </source>
</evidence>
<organism evidence="2 3">
    <name type="scientific">Streptomyces microflavus</name>
    <name type="common">Streptomyces lipmanii</name>
    <dbReference type="NCBI Taxonomy" id="1919"/>
    <lineage>
        <taxon>Bacteria</taxon>
        <taxon>Bacillati</taxon>
        <taxon>Actinomycetota</taxon>
        <taxon>Actinomycetes</taxon>
        <taxon>Kitasatosporales</taxon>
        <taxon>Streptomycetaceae</taxon>
        <taxon>Streptomyces</taxon>
    </lineage>
</organism>
<name>A0A6N9VAU4_STRMI</name>
<comment type="caution">
    <text evidence="2">The sequence shown here is derived from an EMBL/GenBank/DDBJ whole genome shotgun (WGS) entry which is preliminary data.</text>
</comment>
<feature type="region of interest" description="Disordered" evidence="1">
    <location>
        <begin position="207"/>
        <end position="259"/>
    </location>
</feature>
<feature type="compositionally biased region" description="Basic and acidic residues" evidence="1">
    <location>
        <begin position="210"/>
        <end position="221"/>
    </location>
</feature>